<organism evidence="2 3">
    <name type="scientific">Aphanomyces astaci</name>
    <name type="common">Crayfish plague agent</name>
    <dbReference type="NCBI Taxonomy" id="112090"/>
    <lineage>
        <taxon>Eukaryota</taxon>
        <taxon>Sar</taxon>
        <taxon>Stramenopiles</taxon>
        <taxon>Oomycota</taxon>
        <taxon>Saprolegniomycetes</taxon>
        <taxon>Saprolegniales</taxon>
        <taxon>Verrucalvaceae</taxon>
        <taxon>Aphanomyces</taxon>
    </lineage>
</organism>
<proteinExistence type="predicted"/>
<name>A0A9X8HB75_APHAT</name>
<dbReference type="Proteomes" id="UP000275652">
    <property type="component" value="Unassembled WGS sequence"/>
</dbReference>
<reference evidence="2 3" key="1">
    <citation type="journal article" date="2018" name="J. Invertebr. Pathol.">
        <title>New genotyping method for the causative agent of crayfish plague (Aphanomyces astaci) based on whole genome data.</title>
        <authorList>
            <person name="Minardi D."/>
            <person name="Studholme D.J."/>
            <person name="van der Giezen M."/>
            <person name="Pretto T."/>
            <person name="Oidtmann B."/>
        </authorList>
    </citation>
    <scope>NUCLEOTIDE SEQUENCE [LARGE SCALE GENOMIC DNA]</scope>
    <source>
        <strain evidence="2 3">KB13</strain>
    </source>
</reference>
<accession>A0A9X8HB75</accession>
<feature type="region of interest" description="Disordered" evidence="1">
    <location>
        <begin position="75"/>
        <end position="97"/>
    </location>
</feature>
<gene>
    <name evidence="2" type="ORF">DYB28_015981</name>
</gene>
<evidence type="ECO:0000313" key="3">
    <source>
        <dbReference type="Proteomes" id="UP000275652"/>
    </source>
</evidence>
<dbReference type="AlphaFoldDB" id="A0A9X8HB75"/>
<evidence type="ECO:0000313" key="2">
    <source>
        <dbReference type="EMBL" id="RLO07195.1"/>
    </source>
</evidence>
<evidence type="ECO:0000256" key="1">
    <source>
        <dbReference type="SAM" id="MobiDB-lite"/>
    </source>
</evidence>
<protein>
    <submittedName>
        <fullName evidence="2">Uncharacterized protein</fullName>
    </submittedName>
</protein>
<comment type="caution">
    <text evidence="2">The sequence shown here is derived from an EMBL/GenBank/DDBJ whole genome shotgun (WGS) entry which is preliminary data.</text>
</comment>
<sequence length="97" mass="11039">MKQAFQGARQALVDVFYEAWQSAEYNRSDDVHAEDIVAHVERIDGLFANGMQMYGSGWRPDLLVHPRQLWRGPPMMLGATSADDSDVLQTEVPEDFR</sequence>
<dbReference type="EMBL" id="QUTI01023807">
    <property type="protein sequence ID" value="RLO07195.1"/>
    <property type="molecule type" value="Genomic_DNA"/>
</dbReference>